<evidence type="ECO:0000256" key="2">
    <source>
        <dbReference type="ARBA" id="ARBA00007815"/>
    </source>
</evidence>
<dbReference type="Pfam" id="PF08784">
    <property type="entry name" value="RPA_C"/>
    <property type="match status" value="1"/>
</dbReference>
<dbReference type="InterPro" id="IPR012340">
    <property type="entry name" value="NA-bd_OB-fold"/>
</dbReference>
<comment type="subcellular location">
    <subcellularLocation>
        <location evidence="1">Nucleus</location>
    </subcellularLocation>
</comment>
<dbReference type="InterPro" id="IPR040260">
    <property type="entry name" value="RFA2-like"/>
</dbReference>
<dbReference type="Gene3D" id="1.10.10.10">
    <property type="entry name" value="Winged helix-like DNA-binding domain superfamily/Winged helix DNA-binding domain"/>
    <property type="match status" value="1"/>
</dbReference>
<keyword evidence="10" id="KW-1185">Reference proteome</keyword>
<dbReference type="PANTHER" id="PTHR13989">
    <property type="entry name" value="REPLICATION PROTEIN A-RELATED"/>
    <property type="match status" value="1"/>
</dbReference>
<feature type="region of interest" description="Disordered" evidence="6">
    <location>
        <begin position="18"/>
        <end position="43"/>
    </location>
</feature>
<reference evidence="9" key="1">
    <citation type="journal article" date="2023" name="Mol. Phylogenet. Evol.">
        <title>Genome-scale phylogeny and comparative genomics of the fungal order Sordariales.</title>
        <authorList>
            <person name="Hensen N."/>
            <person name="Bonometti L."/>
            <person name="Westerberg I."/>
            <person name="Brannstrom I.O."/>
            <person name="Guillou S."/>
            <person name="Cros-Aarteil S."/>
            <person name="Calhoun S."/>
            <person name="Haridas S."/>
            <person name="Kuo A."/>
            <person name="Mondo S."/>
            <person name="Pangilinan J."/>
            <person name="Riley R."/>
            <person name="LaButti K."/>
            <person name="Andreopoulos B."/>
            <person name="Lipzen A."/>
            <person name="Chen C."/>
            <person name="Yan M."/>
            <person name="Daum C."/>
            <person name="Ng V."/>
            <person name="Clum A."/>
            <person name="Steindorff A."/>
            <person name="Ohm R.A."/>
            <person name="Martin F."/>
            <person name="Silar P."/>
            <person name="Natvig D.O."/>
            <person name="Lalanne C."/>
            <person name="Gautier V."/>
            <person name="Ament-Velasquez S.L."/>
            <person name="Kruys A."/>
            <person name="Hutchinson M.I."/>
            <person name="Powell A.J."/>
            <person name="Barry K."/>
            <person name="Miller A.N."/>
            <person name="Grigoriev I.V."/>
            <person name="Debuchy R."/>
            <person name="Gladieux P."/>
            <person name="Hiltunen Thoren M."/>
            <person name="Johannesson H."/>
        </authorList>
    </citation>
    <scope>NUCLEOTIDE SEQUENCE</scope>
    <source>
        <strain evidence="9">CBS 508.74</strain>
    </source>
</reference>
<dbReference type="RefSeq" id="XP_064667428.1">
    <property type="nucleotide sequence ID" value="XM_064816969.1"/>
</dbReference>
<dbReference type="InterPro" id="IPR036388">
    <property type="entry name" value="WH-like_DNA-bd_sf"/>
</dbReference>
<dbReference type="SUPFAM" id="SSF46785">
    <property type="entry name" value="Winged helix' DNA-binding domain"/>
    <property type="match status" value="1"/>
</dbReference>
<dbReference type="EMBL" id="MU853353">
    <property type="protein sequence ID" value="KAK4109858.1"/>
    <property type="molecule type" value="Genomic_DNA"/>
</dbReference>
<protein>
    <submittedName>
        <fullName evidence="9">Replication protein A, subunit RPA32</fullName>
    </submittedName>
</protein>
<evidence type="ECO:0000256" key="1">
    <source>
        <dbReference type="ARBA" id="ARBA00004123"/>
    </source>
</evidence>
<reference evidence="9" key="2">
    <citation type="submission" date="2023-05" db="EMBL/GenBank/DDBJ databases">
        <authorList>
            <consortium name="Lawrence Berkeley National Laboratory"/>
            <person name="Steindorff A."/>
            <person name="Hensen N."/>
            <person name="Bonometti L."/>
            <person name="Westerberg I."/>
            <person name="Brannstrom I.O."/>
            <person name="Guillou S."/>
            <person name="Cros-Aarteil S."/>
            <person name="Calhoun S."/>
            <person name="Haridas S."/>
            <person name="Kuo A."/>
            <person name="Mondo S."/>
            <person name="Pangilinan J."/>
            <person name="Riley R."/>
            <person name="Labutti K."/>
            <person name="Andreopoulos B."/>
            <person name="Lipzen A."/>
            <person name="Chen C."/>
            <person name="Yanf M."/>
            <person name="Daum C."/>
            <person name="Ng V."/>
            <person name="Clum A."/>
            <person name="Ohm R."/>
            <person name="Martin F."/>
            <person name="Silar P."/>
            <person name="Natvig D."/>
            <person name="Lalanne C."/>
            <person name="Gautier V."/>
            <person name="Ament-Velasquez S.L."/>
            <person name="Kruys A."/>
            <person name="Hutchinson M.I."/>
            <person name="Powell A.J."/>
            <person name="Barry K."/>
            <person name="Miller A.N."/>
            <person name="Grigoriev I.V."/>
            <person name="Debuchy R."/>
            <person name="Gladieux P."/>
            <person name="Thoren M.H."/>
            <person name="Johannesson H."/>
        </authorList>
    </citation>
    <scope>NUCLEOTIDE SEQUENCE</scope>
    <source>
        <strain evidence="9">CBS 508.74</strain>
    </source>
</reference>
<dbReference type="Proteomes" id="UP001302812">
    <property type="component" value="Unassembled WGS sequence"/>
</dbReference>
<dbReference type="GO" id="GO:0006260">
    <property type="term" value="P:DNA replication"/>
    <property type="evidence" value="ECO:0007669"/>
    <property type="project" value="UniProtKB-KW"/>
</dbReference>
<dbReference type="GO" id="GO:0000724">
    <property type="term" value="P:double-strand break repair via homologous recombination"/>
    <property type="evidence" value="ECO:0007669"/>
    <property type="project" value="TreeGrafter"/>
</dbReference>
<accession>A0AAN6T9K4</accession>
<dbReference type="AlphaFoldDB" id="A0AAN6T9K4"/>
<comment type="caution">
    <text evidence="9">The sequence shown here is derived from an EMBL/GenBank/DDBJ whole genome shotgun (WGS) entry which is preliminary data.</text>
</comment>
<dbReference type="PIRSF" id="PIRSF036949">
    <property type="entry name" value="RPA32"/>
    <property type="match status" value="1"/>
</dbReference>
<dbReference type="InterPro" id="IPR004365">
    <property type="entry name" value="NA-bd_OB_tRNA"/>
</dbReference>
<keyword evidence="4" id="KW-0238">DNA-binding</keyword>
<dbReference type="Pfam" id="PF01336">
    <property type="entry name" value="tRNA_anti-codon"/>
    <property type="match status" value="1"/>
</dbReference>
<evidence type="ECO:0000259" key="8">
    <source>
        <dbReference type="Pfam" id="PF08784"/>
    </source>
</evidence>
<evidence type="ECO:0000313" key="10">
    <source>
        <dbReference type="Proteomes" id="UP001302812"/>
    </source>
</evidence>
<name>A0AAN6T9K4_9PEZI</name>
<sequence length="290" mass="30047">MASYGGYTRTGYGAQGGEEGGGFMGGSQQQGSQGGATKSHADDSLRPVTIKQLVDCKEAYPGADLAIDGLPVTQVTLVGQVRSVNPQTTNVTYRIDDGTGVIDVKKWVDAEKADDPDHTDPRFAPDTYVRVWGRLTSFNGRKHVGAHCIRAVTDFNEVNYHMLEATYVHLCLTKGGPPGQQQGGGGNAAGGDAMFVDQAGYGGGGTGAGGNAGGFGSGSMAAVAACSKNAKNVFNFMANSPGGNEGLHINFIASGMGMSIRDVLSAVDELMGQGALYNTVDDETFAILDY</sequence>
<dbReference type="SUPFAM" id="SSF50249">
    <property type="entry name" value="Nucleic acid-binding proteins"/>
    <property type="match status" value="1"/>
</dbReference>
<dbReference type="GO" id="GO:0000781">
    <property type="term" value="C:chromosome, telomeric region"/>
    <property type="evidence" value="ECO:0007669"/>
    <property type="project" value="TreeGrafter"/>
</dbReference>
<proteinExistence type="inferred from homology"/>
<keyword evidence="3" id="KW-0235">DNA replication</keyword>
<evidence type="ECO:0000313" key="9">
    <source>
        <dbReference type="EMBL" id="KAK4109858.1"/>
    </source>
</evidence>
<dbReference type="CDD" id="cd04478">
    <property type="entry name" value="RPA2_DBD_D"/>
    <property type="match status" value="1"/>
</dbReference>
<evidence type="ECO:0000259" key="7">
    <source>
        <dbReference type="Pfam" id="PF01336"/>
    </source>
</evidence>
<dbReference type="InterPro" id="IPR014892">
    <property type="entry name" value="RPA_C"/>
</dbReference>
<gene>
    <name evidence="9" type="ORF">N656DRAFT_791404</name>
</gene>
<dbReference type="GO" id="GO:0005662">
    <property type="term" value="C:DNA replication factor A complex"/>
    <property type="evidence" value="ECO:0007669"/>
    <property type="project" value="TreeGrafter"/>
</dbReference>
<keyword evidence="5" id="KW-0539">Nucleus</keyword>
<dbReference type="GO" id="GO:0003697">
    <property type="term" value="F:single-stranded DNA binding"/>
    <property type="evidence" value="ECO:0007669"/>
    <property type="project" value="TreeGrafter"/>
</dbReference>
<evidence type="ECO:0000256" key="4">
    <source>
        <dbReference type="ARBA" id="ARBA00023125"/>
    </source>
</evidence>
<dbReference type="InterPro" id="IPR014646">
    <property type="entry name" value="Rfa2/RPA32"/>
</dbReference>
<dbReference type="Gene3D" id="2.40.50.140">
    <property type="entry name" value="Nucleic acid-binding proteins"/>
    <property type="match status" value="1"/>
</dbReference>
<organism evidence="9 10">
    <name type="scientific">Canariomyces notabilis</name>
    <dbReference type="NCBI Taxonomy" id="2074819"/>
    <lineage>
        <taxon>Eukaryota</taxon>
        <taxon>Fungi</taxon>
        <taxon>Dikarya</taxon>
        <taxon>Ascomycota</taxon>
        <taxon>Pezizomycotina</taxon>
        <taxon>Sordariomycetes</taxon>
        <taxon>Sordariomycetidae</taxon>
        <taxon>Sordariales</taxon>
        <taxon>Chaetomiaceae</taxon>
        <taxon>Canariomyces</taxon>
    </lineage>
</organism>
<dbReference type="InterPro" id="IPR036390">
    <property type="entry name" value="WH_DNA-bd_sf"/>
</dbReference>
<dbReference type="GO" id="GO:0006289">
    <property type="term" value="P:nucleotide-excision repair"/>
    <property type="evidence" value="ECO:0007669"/>
    <property type="project" value="TreeGrafter"/>
</dbReference>
<dbReference type="GO" id="GO:0035861">
    <property type="term" value="C:site of double-strand break"/>
    <property type="evidence" value="ECO:0007669"/>
    <property type="project" value="TreeGrafter"/>
</dbReference>
<feature type="domain" description="OB" evidence="7">
    <location>
        <begin position="75"/>
        <end position="144"/>
    </location>
</feature>
<evidence type="ECO:0000256" key="5">
    <source>
        <dbReference type="ARBA" id="ARBA00023242"/>
    </source>
</evidence>
<comment type="similarity">
    <text evidence="2">Belongs to the replication factor A protein 2 family.</text>
</comment>
<dbReference type="GeneID" id="89941094"/>
<evidence type="ECO:0000256" key="6">
    <source>
        <dbReference type="SAM" id="MobiDB-lite"/>
    </source>
</evidence>
<dbReference type="PANTHER" id="PTHR13989:SF16">
    <property type="entry name" value="REPLICATION PROTEIN A2"/>
    <property type="match status" value="1"/>
</dbReference>
<evidence type="ECO:0000256" key="3">
    <source>
        <dbReference type="ARBA" id="ARBA00022705"/>
    </source>
</evidence>
<feature type="domain" description="Replication protein A C-terminal" evidence="8">
    <location>
        <begin position="169"/>
        <end position="283"/>
    </location>
</feature>